<dbReference type="EMBL" id="JACBZM010000001">
    <property type="protein sequence ID" value="NYI44362.1"/>
    <property type="molecule type" value="Genomic_DNA"/>
</dbReference>
<organism evidence="3 4">
    <name type="scientific">Nocardioides aromaticivorans</name>
    <dbReference type="NCBI Taxonomy" id="200618"/>
    <lineage>
        <taxon>Bacteria</taxon>
        <taxon>Bacillati</taxon>
        <taxon>Actinomycetota</taxon>
        <taxon>Actinomycetes</taxon>
        <taxon>Propionibacteriales</taxon>
        <taxon>Nocardioidaceae</taxon>
        <taxon>Nocardioides</taxon>
    </lineage>
</organism>
<comment type="caution">
    <text evidence="3">The sequence shown here is derived from an EMBL/GenBank/DDBJ whole genome shotgun (WGS) entry which is preliminary data.</text>
</comment>
<feature type="transmembrane region" description="Helical" evidence="1">
    <location>
        <begin position="316"/>
        <end position="336"/>
    </location>
</feature>
<keyword evidence="3" id="KW-0808">Transferase</keyword>
<keyword evidence="1" id="KW-1133">Transmembrane helix</keyword>
<accession>A0A7Y9ZFA5</accession>
<dbReference type="InterPro" id="IPR002656">
    <property type="entry name" value="Acyl_transf_3_dom"/>
</dbReference>
<keyword evidence="1" id="KW-0812">Transmembrane</keyword>
<protein>
    <submittedName>
        <fullName evidence="3">Surface polysaccharide O-acyltransferase-like enzyme</fullName>
    </submittedName>
</protein>
<name>A0A7Y9ZFA5_9ACTN</name>
<feature type="transmembrane region" description="Helical" evidence="1">
    <location>
        <begin position="202"/>
        <end position="224"/>
    </location>
</feature>
<dbReference type="Proteomes" id="UP000562045">
    <property type="component" value="Unassembled WGS sequence"/>
</dbReference>
<keyword evidence="3" id="KW-0012">Acyltransferase</keyword>
<feature type="domain" description="Acyltransferase 3" evidence="2">
    <location>
        <begin position="29"/>
        <end position="371"/>
    </location>
</feature>
<evidence type="ECO:0000256" key="1">
    <source>
        <dbReference type="SAM" id="Phobius"/>
    </source>
</evidence>
<feature type="transmembrane region" description="Helical" evidence="1">
    <location>
        <begin position="116"/>
        <end position="135"/>
    </location>
</feature>
<feature type="transmembrane region" description="Helical" evidence="1">
    <location>
        <begin position="416"/>
        <end position="436"/>
    </location>
</feature>
<dbReference type="Pfam" id="PF01757">
    <property type="entry name" value="Acyl_transf_3"/>
    <property type="match status" value="1"/>
</dbReference>
<feature type="transmembrane region" description="Helical" evidence="1">
    <location>
        <begin position="31"/>
        <end position="52"/>
    </location>
</feature>
<dbReference type="RefSeq" id="WP_179648239.1">
    <property type="nucleotide sequence ID" value="NZ_JACBZM010000001.1"/>
</dbReference>
<sequence>MPTATSPSRLLPTVASLADQTPVERNRVVDLLRATAILVVVLGHWLMAAVYVDRDGGLHRGDLLDLAGWTHPLTWVLQVMPVFFLVGGYSNALSWRSARRRDEGYGAWLRSRLRRLVLPVLPLMLFWAVVAPSAHAAGVDADLLRIASRASLVPTWFMAAYVVVVAVAPLTLLAWERLGWWSIGGGLALGGLIDLVSVSQDLVAVGFLNYVVVWSTVHMLGYAWLDGQLASPARRIALVAVGFGVLYVLTVQGPYAVSMVGLSTGEIDNAYPTRVTQGFLGLLQAGVVLTLEPILRRLVARRRVWVLTVLVNARIMSIYLWHLTMLGVLVGGSMLLDGFGLHRLPDTAGWWATRPLYFATLAVLTAGAVALVGRFETPAPDPRPAPSALRPVLAVVGTCAGLGTLASMGIARDGEILWYLPLVPIAACVLGGVLRLPSQAGGRR</sequence>
<proteinExistence type="predicted"/>
<feature type="transmembrane region" description="Helical" evidence="1">
    <location>
        <begin position="155"/>
        <end position="173"/>
    </location>
</feature>
<gene>
    <name evidence="3" type="ORF">BJ993_001442</name>
</gene>
<evidence type="ECO:0000313" key="3">
    <source>
        <dbReference type="EMBL" id="NYI44362.1"/>
    </source>
</evidence>
<feature type="transmembrane region" description="Helical" evidence="1">
    <location>
        <begin position="178"/>
        <end position="196"/>
    </location>
</feature>
<reference evidence="3 4" key="1">
    <citation type="submission" date="2020-07" db="EMBL/GenBank/DDBJ databases">
        <title>Sequencing the genomes of 1000 actinobacteria strains.</title>
        <authorList>
            <person name="Klenk H.-P."/>
        </authorList>
    </citation>
    <scope>NUCLEOTIDE SEQUENCE [LARGE SCALE GENOMIC DNA]</scope>
    <source>
        <strain evidence="3 4">DSM 15131</strain>
    </source>
</reference>
<feature type="transmembrane region" description="Helical" evidence="1">
    <location>
        <begin position="387"/>
        <end position="410"/>
    </location>
</feature>
<feature type="transmembrane region" description="Helical" evidence="1">
    <location>
        <begin position="275"/>
        <end position="295"/>
    </location>
</feature>
<dbReference type="GO" id="GO:0016747">
    <property type="term" value="F:acyltransferase activity, transferring groups other than amino-acyl groups"/>
    <property type="evidence" value="ECO:0007669"/>
    <property type="project" value="InterPro"/>
</dbReference>
<evidence type="ECO:0000313" key="4">
    <source>
        <dbReference type="Proteomes" id="UP000562045"/>
    </source>
</evidence>
<feature type="transmembrane region" description="Helical" evidence="1">
    <location>
        <begin position="72"/>
        <end position="95"/>
    </location>
</feature>
<feature type="transmembrane region" description="Helical" evidence="1">
    <location>
        <begin position="356"/>
        <end position="375"/>
    </location>
</feature>
<feature type="transmembrane region" description="Helical" evidence="1">
    <location>
        <begin position="236"/>
        <end position="255"/>
    </location>
</feature>
<dbReference type="AlphaFoldDB" id="A0A7Y9ZFA5"/>
<keyword evidence="1" id="KW-0472">Membrane</keyword>
<evidence type="ECO:0000259" key="2">
    <source>
        <dbReference type="Pfam" id="PF01757"/>
    </source>
</evidence>